<organism evidence="1">
    <name type="scientific">Siphoviridae sp. ctA995</name>
    <dbReference type="NCBI Taxonomy" id="2826180"/>
    <lineage>
        <taxon>Viruses</taxon>
        <taxon>Duplodnaviria</taxon>
        <taxon>Heunggongvirae</taxon>
        <taxon>Uroviricota</taxon>
        <taxon>Caudoviricetes</taxon>
    </lineage>
</organism>
<dbReference type="EMBL" id="BK014769">
    <property type="protein sequence ID" value="DAD74974.1"/>
    <property type="molecule type" value="Genomic_DNA"/>
</dbReference>
<accession>A0A8S5LY97</accession>
<name>A0A8S5LY97_9CAUD</name>
<sequence>MQANRSKYICLVRILKLWSGILFKLSNYKVYYYKINREMRVIIIATKIEKWDI</sequence>
<protein>
    <submittedName>
        <fullName evidence="1">Uncharacterized protein</fullName>
    </submittedName>
</protein>
<evidence type="ECO:0000313" key="1">
    <source>
        <dbReference type="EMBL" id="DAD74974.1"/>
    </source>
</evidence>
<proteinExistence type="predicted"/>
<reference evidence="1" key="1">
    <citation type="journal article" date="2021" name="Proc. Natl. Acad. Sci. U.S.A.">
        <title>A Catalog of Tens of Thousands of Viruses from Human Metagenomes Reveals Hidden Associations with Chronic Diseases.</title>
        <authorList>
            <person name="Tisza M.J."/>
            <person name="Buck C.B."/>
        </authorList>
    </citation>
    <scope>NUCLEOTIDE SEQUENCE</scope>
    <source>
        <strain evidence="1">CtA995</strain>
    </source>
</reference>